<dbReference type="EMBL" id="CM042052">
    <property type="protein sequence ID" value="KAI3719978.1"/>
    <property type="molecule type" value="Genomic_DNA"/>
</dbReference>
<sequence length="995" mass="109846">MKDKAQGTCIKSRVKDGPVRKPVRTSGSFKQLLPDYVIPISVCSFGPTSTATTAAAAMSSSRVRNFRRRAEEDDNNDDEEKEKTSIPPTTKKQQSKPATTTLKPKKPTLLSFADDESTDTTTPVPRNRPSNPNKQPSSSRLSKPSSLSSLSSHKLTSAKDRNSAKERTSSASSLPSNVQPQAGVYTKEALLELQKNTKTLGSSTSRSRPPPSEPIIVLKGMVKPVIDDSSRNTKLEDEESGRDETMNRLGSIGLGGQVGKGGNIDGGVIPDQAMINAIRAKRERLRQSRAAAPDYIALDGGSNHGEAEGLSDEEPEFQGRIALIGERSEGKKGVFEDVLVDVSKTTVRKESEVISSDNGVEDEEDEEDKMWEEEQFRKGLGKRMDEGVVVRGASSSSVPTTVQNVQQKVVYPTVPVSTYPSLNGGPSIGGSLGWSSGSDTMSISQQAELSMKAMHESVRRLKETNGRTLTSLTKTDENLSNSLMKVTALENALTAAGEKFIFMQKLRDYVSVICDFLQDKAPFIEELEYQMQKLHKVRAEAISERRAADGNDELMELEASVNAAMAVFSKGGSTSSMVEAAGSAAQAALTASRESRNLPVKLDELGRDLNLQNRMDMKRRAESRQRRKARSESKRMSSMETDSLHHTVEGESSTDESDSESTAYESNRDQLLQIAGQIFSDAAEEFSQLSAVKEKFEMWKKDYSSSYKDAYMSLSIPAIFSPYVRLELLKWDPLHEDSDFIDMQWHELLFNYGLPEDESQINSDDADVNLVPDLVEKVAVPILQHDITHCWDMLSTKETKCAVAATNLVLRYVPHSSKAVSELVAVLRDRLSDAVSNLMVPTWNTLVLKAVPNAARFAAYRFGMSVRLMRNICLWNNVLSTSILEKLALDELLSGKVLPHLRSIQSNIHDAITRTERIVASMSDMWTGPGVTGERSPRLQPIVDYLLVLGRTLEKRQSSSGTNGLARRLKKMLVELNEYDHARQVSRTFNLKEAL</sequence>
<proteinExistence type="predicted"/>
<evidence type="ECO:0000313" key="1">
    <source>
        <dbReference type="EMBL" id="KAI3719978.1"/>
    </source>
</evidence>
<protein>
    <submittedName>
        <fullName evidence="1">Uncharacterized protein</fullName>
    </submittedName>
</protein>
<accession>A0ACB9BDF2</accession>
<evidence type="ECO:0000313" key="2">
    <source>
        <dbReference type="Proteomes" id="UP001055879"/>
    </source>
</evidence>
<organism evidence="1 2">
    <name type="scientific">Arctium lappa</name>
    <name type="common">Greater burdock</name>
    <name type="synonym">Lappa major</name>
    <dbReference type="NCBI Taxonomy" id="4217"/>
    <lineage>
        <taxon>Eukaryota</taxon>
        <taxon>Viridiplantae</taxon>
        <taxon>Streptophyta</taxon>
        <taxon>Embryophyta</taxon>
        <taxon>Tracheophyta</taxon>
        <taxon>Spermatophyta</taxon>
        <taxon>Magnoliopsida</taxon>
        <taxon>eudicotyledons</taxon>
        <taxon>Gunneridae</taxon>
        <taxon>Pentapetalae</taxon>
        <taxon>asterids</taxon>
        <taxon>campanulids</taxon>
        <taxon>Asterales</taxon>
        <taxon>Asteraceae</taxon>
        <taxon>Carduoideae</taxon>
        <taxon>Cardueae</taxon>
        <taxon>Arctiinae</taxon>
        <taxon>Arctium</taxon>
    </lineage>
</organism>
<reference evidence="2" key="1">
    <citation type="journal article" date="2022" name="Mol. Ecol. Resour.">
        <title>The genomes of chicory, endive, great burdock and yacon provide insights into Asteraceae palaeo-polyploidization history and plant inulin production.</title>
        <authorList>
            <person name="Fan W."/>
            <person name="Wang S."/>
            <person name="Wang H."/>
            <person name="Wang A."/>
            <person name="Jiang F."/>
            <person name="Liu H."/>
            <person name="Zhao H."/>
            <person name="Xu D."/>
            <person name="Zhang Y."/>
        </authorList>
    </citation>
    <scope>NUCLEOTIDE SEQUENCE [LARGE SCALE GENOMIC DNA]</scope>
    <source>
        <strain evidence="2">cv. Niubang</strain>
    </source>
</reference>
<name>A0ACB9BDF2_ARCLA</name>
<gene>
    <name evidence="1" type="ORF">L6452_20885</name>
</gene>
<keyword evidence="2" id="KW-1185">Reference proteome</keyword>
<reference evidence="1 2" key="2">
    <citation type="journal article" date="2022" name="Mol. Ecol. Resour.">
        <title>The genomes of chicory, endive, great burdock and yacon provide insights into Asteraceae paleo-polyploidization history and plant inulin production.</title>
        <authorList>
            <person name="Fan W."/>
            <person name="Wang S."/>
            <person name="Wang H."/>
            <person name="Wang A."/>
            <person name="Jiang F."/>
            <person name="Liu H."/>
            <person name="Zhao H."/>
            <person name="Xu D."/>
            <person name="Zhang Y."/>
        </authorList>
    </citation>
    <scope>NUCLEOTIDE SEQUENCE [LARGE SCALE GENOMIC DNA]</scope>
    <source>
        <strain evidence="2">cv. Niubang</strain>
    </source>
</reference>
<comment type="caution">
    <text evidence="1">The sequence shown here is derived from an EMBL/GenBank/DDBJ whole genome shotgun (WGS) entry which is preliminary data.</text>
</comment>
<dbReference type="Proteomes" id="UP001055879">
    <property type="component" value="Linkage Group LG06"/>
</dbReference>